<dbReference type="SUPFAM" id="SSF82866">
    <property type="entry name" value="Multidrug efflux transporter AcrB transmembrane domain"/>
    <property type="match status" value="2"/>
</dbReference>
<evidence type="ECO:0000256" key="1">
    <source>
        <dbReference type="ARBA" id="ARBA00004651"/>
    </source>
</evidence>
<evidence type="ECO:0000313" key="9">
    <source>
        <dbReference type="EMBL" id="GAA1512311.1"/>
    </source>
</evidence>
<keyword evidence="5 7" id="KW-1133">Transmembrane helix</keyword>
<proteinExistence type="inferred from homology"/>
<accession>A0ABN2A871</accession>
<feature type="transmembrane region" description="Helical" evidence="7">
    <location>
        <begin position="250"/>
        <end position="272"/>
    </location>
</feature>
<feature type="transmembrane region" description="Helical" evidence="7">
    <location>
        <begin position="703"/>
        <end position="725"/>
    </location>
</feature>
<dbReference type="PROSITE" id="PS50156">
    <property type="entry name" value="SSD"/>
    <property type="match status" value="1"/>
</dbReference>
<evidence type="ECO:0000256" key="3">
    <source>
        <dbReference type="ARBA" id="ARBA00022475"/>
    </source>
</evidence>
<feature type="transmembrane region" description="Helical" evidence="7">
    <location>
        <begin position="393"/>
        <end position="413"/>
    </location>
</feature>
<dbReference type="Gene3D" id="1.20.1640.10">
    <property type="entry name" value="Multidrug efflux transporter AcrB transmembrane domain"/>
    <property type="match status" value="2"/>
</dbReference>
<dbReference type="EMBL" id="BAAAOR010000013">
    <property type="protein sequence ID" value="GAA1512311.1"/>
    <property type="molecule type" value="Genomic_DNA"/>
</dbReference>
<evidence type="ECO:0000259" key="8">
    <source>
        <dbReference type="PROSITE" id="PS50156"/>
    </source>
</evidence>
<evidence type="ECO:0000256" key="2">
    <source>
        <dbReference type="ARBA" id="ARBA00010157"/>
    </source>
</evidence>
<sequence length="755" mass="79266">MVTTTTVHDERSGRREPEIAPGAFLRFLLRRRGLVLLVALLLMILAGVAGQDAGDKLVSGAYLDPSAESQRASRLLTEQFPGGPPNLVLLAEAQGGDLDSQEAEQSGRDLTEQLAETPGVASVQSYWTTQDPALRADDGRSALITLQLTGGEHAAQETAASVVEDLEEMSSTLRVRATGPAAVGLAVDEQAESDLVSAEMVTLPITLLVLLLVFGSAIAAGLPLLVGAGAVVGTLAVLGLLAEATTMSSYALNLTTALGFGLAVDYSLFLVTRFREERRAGRTVDASVVVAVRTAGRTVVFSAVTVALSLAALLLFPMPFLRSLGYAGIAVTALAAVIAVIVGPALLALVGHRLDRADVFSPIRRRVARRRAAMGEDRQAWHRIAALVMRRPVLVLISVSAVLVLLVLPFAGVRFGLLDHRTLPADHPVTETAERLVHDFPSAAEDPIAVVLPEQSGTSVDEDELDAYAAQLSTLPGVSAVETATGRYADGQPNAPAGEQAAALDARYTSAAGTWVAVTPLASEPADARDVVDEIRDQPAPGEMMVAGSAATLVDATDTIADRLPYALGVIALSTFVLLFLFTGSLLIPVKAIVTNLLSLSATFGALVYVFQEGHLRWLVGDFTPTGTLETTLPVLVFCIAFGLSMDYEVFLLSRITEAHRNGATTSEAVAQGLQRTGGLITAAAAILITVFLALAASNLTALKVIGVGLTLAVVLDATIVRALLVPAIMRLAGEANWWAPSPLRRLHDRLGLTD</sequence>
<feature type="transmembrane region" description="Helical" evidence="7">
    <location>
        <begin position="33"/>
        <end position="50"/>
    </location>
</feature>
<dbReference type="InterPro" id="IPR000731">
    <property type="entry name" value="SSD"/>
</dbReference>
<feature type="transmembrane region" description="Helical" evidence="7">
    <location>
        <begin position="205"/>
        <end position="238"/>
    </location>
</feature>
<keyword evidence="3" id="KW-1003">Cell membrane</keyword>
<evidence type="ECO:0000256" key="5">
    <source>
        <dbReference type="ARBA" id="ARBA00022989"/>
    </source>
</evidence>
<dbReference type="InterPro" id="IPR004869">
    <property type="entry name" value="MMPL_dom"/>
</dbReference>
<feature type="transmembrane region" description="Helical" evidence="7">
    <location>
        <begin position="677"/>
        <end position="697"/>
    </location>
</feature>
<evidence type="ECO:0000313" key="10">
    <source>
        <dbReference type="Proteomes" id="UP001500842"/>
    </source>
</evidence>
<feature type="transmembrane region" description="Helical" evidence="7">
    <location>
        <begin position="632"/>
        <end position="656"/>
    </location>
</feature>
<dbReference type="RefSeq" id="WP_141003318.1">
    <property type="nucleotide sequence ID" value="NZ_BAAAOR010000013.1"/>
</dbReference>
<evidence type="ECO:0000256" key="6">
    <source>
        <dbReference type="ARBA" id="ARBA00023136"/>
    </source>
</evidence>
<evidence type="ECO:0000256" key="4">
    <source>
        <dbReference type="ARBA" id="ARBA00022692"/>
    </source>
</evidence>
<feature type="transmembrane region" description="Helical" evidence="7">
    <location>
        <begin position="566"/>
        <end position="588"/>
    </location>
</feature>
<keyword evidence="10" id="KW-1185">Reference proteome</keyword>
<keyword evidence="4 7" id="KW-0812">Transmembrane</keyword>
<keyword evidence="6 7" id="KW-0472">Membrane</keyword>
<feature type="transmembrane region" description="Helical" evidence="7">
    <location>
        <begin position="593"/>
        <end position="612"/>
    </location>
</feature>
<protein>
    <submittedName>
        <fullName evidence="9">MMPL family transporter</fullName>
    </submittedName>
</protein>
<dbReference type="PANTHER" id="PTHR33406:SF11">
    <property type="entry name" value="MEMBRANE PROTEIN SCO6666-RELATED"/>
    <property type="match status" value="1"/>
</dbReference>
<dbReference type="Proteomes" id="UP001500842">
    <property type="component" value="Unassembled WGS sequence"/>
</dbReference>
<feature type="transmembrane region" description="Helical" evidence="7">
    <location>
        <begin position="326"/>
        <end position="350"/>
    </location>
</feature>
<evidence type="ECO:0000256" key="7">
    <source>
        <dbReference type="SAM" id="Phobius"/>
    </source>
</evidence>
<organism evidence="9 10">
    <name type="scientific">Nocardioides humi</name>
    <dbReference type="NCBI Taxonomy" id="449461"/>
    <lineage>
        <taxon>Bacteria</taxon>
        <taxon>Bacillati</taxon>
        <taxon>Actinomycetota</taxon>
        <taxon>Actinomycetes</taxon>
        <taxon>Propionibacteriales</taxon>
        <taxon>Nocardioidaceae</taxon>
        <taxon>Nocardioides</taxon>
    </lineage>
</organism>
<feature type="domain" description="SSD" evidence="8">
    <location>
        <begin position="217"/>
        <end position="349"/>
    </location>
</feature>
<comment type="subcellular location">
    <subcellularLocation>
        <location evidence="1">Cell membrane</location>
        <topology evidence="1">Multi-pass membrane protein</topology>
    </subcellularLocation>
</comment>
<dbReference type="InterPro" id="IPR050545">
    <property type="entry name" value="Mycobact_MmpL"/>
</dbReference>
<comment type="caution">
    <text evidence="9">The sequence shown here is derived from an EMBL/GenBank/DDBJ whole genome shotgun (WGS) entry which is preliminary data.</text>
</comment>
<name>A0ABN2A871_9ACTN</name>
<dbReference type="PANTHER" id="PTHR33406">
    <property type="entry name" value="MEMBRANE PROTEIN MJ1562-RELATED"/>
    <property type="match status" value="1"/>
</dbReference>
<feature type="transmembrane region" description="Helical" evidence="7">
    <location>
        <begin position="299"/>
        <end position="320"/>
    </location>
</feature>
<comment type="similarity">
    <text evidence="2">Belongs to the resistance-nodulation-cell division (RND) (TC 2.A.6) family. MmpL subfamily.</text>
</comment>
<dbReference type="Pfam" id="PF03176">
    <property type="entry name" value="MMPL"/>
    <property type="match status" value="2"/>
</dbReference>
<gene>
    <name evidence="9" type="ORF">GCM10009788_16040</name>
</gene>
<reference evidence="9 10" key="1">
    <citation type="journal article" date="2019" name="Int. J. Syst. Evol. Microbiol.">
        <title>The Global Catalogue of Microorganisms (GCM) 10K type strain sequencing project: providing services to taxonomists for standard genome sequencing and annotation.</title>
        <authorList>
            <consortium name="The Broad Institute Genomics Platform"/>
            <consortium name="The Broad Institute Genome Sequencing Center for Infectious Disease"/>
            <person name="Wu L."/>
            <person name="Ma J."/>
        </authorList>
    </citation>
    <scope>NUCLEOTIDE SEQUENCE [LARGE SCALE GENOMIC DNA]</scope>
    <source>
        <strain evidence="9 10">JCM 14942</strain>
    </source>
</reference>